<dbReference type="InterPro" id="IPR037925">
    <property type="entry name" value="FlgE/F/G-like"/>
</dbReference>
<dbReference type="PANTHER" id="PTHR30435:SF19">
    <property type="entry name" value="FLAGELLAR BASAL-BODY ROD PROTEIN FLGG"/>
    <property type="match status" value="1"/>
</dbReference>
<evidence type="ECO:0000313" key="9">
    <source>
        <dbReference type="EMBL" id="CAA9288632.1"/>
    </source>
</evidence>
<feature type="region of interest" description="Disordered" evidence="5">
    <location>
        <begin position="1"/>
        <end position="24"/>
    </location>
</feature>
<dbReference type="GO" id="GO:0071978">
    <property type="term" value="P:bacterial-type flagellum-dependent swarming motility"/>
    <property type="evidence" value="ECO:0007669"/>
    <property type="project" value="TreeGrafter"/>
</dbReference>
<sequence>MRRQEAPRRPAFPAALGSPRRIPPAPALARSLPFAGQQETTMDQPGYIILSRLSAQMRATQVLANNIANADTPAYRAERPVFAAHLTRAGAERIAFSVDRATWRDTRAGPIATTGNPLDVALRGEGFFAVETQGGERYTRAGRFTLDATGRLTDPDGNAVLGAAGTPIAFGPGDTRIEIQGDGTVRSENGVIGRLRVVRFAEPQRLRAEGERLYAADDAPEEVARPQLVQGAVEGSNVSPISEITRLTQDVREFQFATQFAEREGERLQTAIDRILRRRS</sequence>
<dbReference type="InterPro" id="IPR012836">
    <property type="entry name" value="FlgF"/>
</dbReference>
<dbReference type="InterPro" id="IPR001444">
    <property type="entry name" value="Flag_bb_rod_N"/>
</dbReference>
<keyword evidence="9" id="KW-0282">Flagellum</keyword>
<comment type="subunit">
    <text evidence="4">The basal body constitutes a major portion of the flagellar organelle and consists of five rings (E,L,P,S, and M) mounted on a central rod. The rod consists of about 26 subunits of FlgG in the distal portion, and FlgB, FlgC and FlgF are thought to build up the proximal portion of the rod with about 6 subunits each.</text>
</comment>
<evidence type="ECO:0000259" key="8">
    <source>
        <dbReference type="Pfam" id="PF22692"/>
    </source>
</evidence>
<feature type="domain" description="Flagellar basal body rod protein N-terminal" evidence="6">
    <location>
        <begin position="50"/>
        <end position="75"/>
    </location>
</feature>
<keyword evidence="9" id="KW-0966">Cell projection</keyword>
<reference evidence="9" key="1">
    <citation type="submission" date="2020-02" db="EMBL/GenBank/DDBJ databases">
        <authorList>
            <person name="Meier V. D."/>
        </authorList>
    </citation>
    <scope>NUCLEOTIDE SEQUENCE</scope>
    <source>
        <strain evidence="9">AVDCRST_MAG27</strain>
    </source>
</reference>
<evidence type="ECO:0000259" key="6">
    <source>
        <dbReference type="Pfam" id="PF00460"/>
    </source>
</evidence>
<dbReference type="Pfam" id="PF06429">
    <property type="entry name" value="Flg_bbr_C"/>
    <property type="match status" value="1"/>
</dbReference>
<dbReference type="EMBL" id="CADCTD010000186">
    <property type="protein sequence ID" value="CAA9288632.1"/>
    <property type="molecule type" value="Genomic_DNA"/>
</dbReference>
<dbReference type="GO" id="GO:0030694">
    <property type="term" value="C:bacterial-type flagellum basal body, rod"/>
    <property type="evidence" value="ECO:0007669"/>
    <property type="project" value="UniProtKB-UniRule"/>
</dbReference>
<gene>
    <name evidence="9" type="ORF">AVDCRST_MAG27-4497</name>
</gene>
<dbReference type="NCBIfam" id="TIGR02490">
    <property type="entry name" value="flgF"/>
    <property type="match status" value="1"/>
</dbReference>
<evidence type="ECO:0000256" key="5">
    <source>
        <dbReference type="SAM" id="MobiDB-lite"/>
    </source>
</evidence>
<dbReference type="PANTHER" id="PTHR30435">
    <property type="entry name" value="FLAGELLAR PROTEIN"/>
    <property type="match status" value="1"/>
</dbReference>
<dbReference type="PROSITE" id="PS00588">
    <property type="entry name" value="FLAGELLA_BB_ROD"/>
    <property type="match status" value="1"/>
</dbReference>
<dbReference type="Pfam" id="PF00460">
    <property type="entry name" value="Flg_bb_rod"/>
    <property type="match status" value="1"/>
</dbReference>
<evidence type="ECO:0000256" key="4">
    <source>
        <dbReference type="RuleBase" id="RU362116"/>
    </source>
</evidence>
<organism evidence="9">
    <name type="scientific">uncultured Craurococcus sp</name>
    <dbReference type="NCBI Taxonomy" id="1135998"/>
    <lineage>
        <taxon>Bacteria</taxon>
        <taxon>Pseudomonadati</taxon>
        <taxon>Pseudomonadota</taxon>
        <taxon>Alphaproteobacteria</taxon>
        <taxon>Acetobacterales</taxon>
        <taxon>Acetobacteraceae</taxon>
        <taxon>Craurococcus</taxon>
        <taxon>environmental samples</taxon>
    </lineage>
</organism>
<evidence type="ECO:0000256" key="2">
    <source>
        <dbReference type="ARBA" id="ARBA00009677"/>
    </source>
</evidence>
<feature type="domain" description="Flagellar hook protein FlgE/F/G-like D1" evidence="8">
    <location>
        <begin position="121"/>
        <end position="186"/>
    </location>
</feature>
<name>A0A6J4JVU9_9PROT</name>
<comment type="similarity">
    <text evidence="2 4">Belongs to the flagella basal body rod proteins family.</text>
</comment>
<dbReference type="InterPro" id="IPR053967">
    <property type="entry name" value="LlgE_F_G-like_D1"/>
</dbReference>
<evidence type="ECO:0000256" key="3">
    <source>
        <dbReference type="ARBA" id="ARBA00023143"/>
    </source>
</evidence>
<proteinExistence type="inferred from homology"/>
<dbReference type="InterPro" id="IPR010930">
    <property type="entry name" value="Flg_bb/hook_C_dom"/>
</dbReference>
<dbReference type="AlphaFoldDB" id="A0A6J4JVU9"/>
<dbReference type="Pfam" id="PF22692">
    <property type="entry name" value="LlgE_F_G_D1"/>
    <property type="match status" value="1"/>
</dbReference>
<dbReference type="InterPro" id="IPR020013">
    <property type="entry name" value="Flagellar_FlgE/F/G"/>
</dbReference>
<comment type="subcellular location">
    <subcellularLocation>
        <location evidence="1 4">Bacterial flagellum basal body</location>
    </subcellularLocation>
</comment>
<evidence type="ECO:0000259" key="7">
    <source>
        <dbReference type="Pfam" id="PF06429"/>
    </source>
</evidence>
<feature type="domain" description="Flagellar basal-body/hook protein C-terminal" evidence="7">
    <location>
        <begin position="229"/>
        <end position="273"/>
    </location>
</feature>
<keyword evidence="9" id="KW-0969">Cilium</keyword>
<evidence type="ECO:0000256" key="1">
    <source>
        <dbReference type="ARBA" id="ARBA00004117"/>
    </source>
</evidence>
<protein>
    <recommendedName>
        <fullName evidence="4">Flagellar basal-body rod protein FlgF</fullName>
    </recommendedName>
</protein>
<keyword evidence="3 4" id="KW-0975">Bacterial flagellum</keyword>
<dbReference type="NCBIfam" id="TIGR03506">
    <property type="entry name" value="FlgEFG_subfam"/>
    <property type="match status" value="1"/>
</dbReference>
<dbReference type="SUPFAM" id="SSF117143">
    <property type="entry name" value="Flagellar hook protein flgE"/>
    <property type="match status" value="1"/>
</dbReference>
<dbReference type="InterPro" id="IPR019776">
    <property type="entry name" value="Flagellar_basal_body_rod_CS"/>
</dbReference>
<accession>A0A6J4JVU9</accession>